<gene>
    <name evidence="1" type="ORF">KQX54_003415</name>
</gene>
<evidence type="ECO:0000313" key="1">
    <source>
        <dbReference type="EMBL" id="KAH0553680.1"/>
    </source>
</evidence>
<proteinExistence type="predicted"/>
<evidence type="ECO:0000313" key="2">
    <source>
        <dbReference type="Proteomes" id="UP000826195"/>
    </source>
</evidence>
<dbReference type="Proteomes" id="UP000826195">
    <property type="component" value="Unassembled WGS sequence"/>
</dbReference>
<dbReference type="AlphaFoldDB" id="A0AAV7ILT7"/>
<comment type="caution">
    <text evidence="1">The sequence shown here is derived from an EMBL/GenBank/DDBJ whole genome shotgun (WGS) entry which is preliminary data.</text>
</comment>
<reference evidence="1 2" key="1">
    <citation type="journal article" date="2021" name="J. Hered.">
        <title>A chromosome-level genome assembly of the parasitoid wasp, Cotesia glomerata (Hymenoptera: Braconidae).</title>
        <authorList>
            <person name="Pinto B.J."/>
            <person name="Weis J.J."/>
            <person name="Gamble T."/>
            <person name="Ode P.J."/>
            <person name="Paul R."/>
            <person name="Zaspel J.M."/>
        </authorList>
    </citation>
    <scope>NUCLEOTIDE SEQUENCE [LARGE SCALE GENOMIC DNA]</scope>
    <source>
        <strain evidence="1">CgM1</strain>
    </source>
</reference>
<organism evidence="1 2">
    <name type="scientific">Cotesia glomerata</name>
    <name type="common">Lepidopteran parasitic wasp</name>
    <name type="synonym">Apanteles glomeratus</name>
    <dbReference type="NCBI Taxonomy" id="32391"/>
    <lineage>
        <taxon>Eukaryota</taxon>
        <taxon>Metazoa</taxon>
        <taxon>Ecdysozoa</taxon>
        <taxon>Arthropoda</taxon>
        <taxon>Hexapoda</taxon>
        <taxon>Insecta</taxon>
        <taxon>Pterygota</taxon>
        <taxon>Neoptera</taxon>
        <taxon>Endopterygota</taxon>
        <taxon>Hymenoptera</taxon>
        <taxon>Apocrita</taxon>
        <taxon>Ichneumonoidea</taxon>
        <taxon>Braconidae</taxon>
        <taxon>Microgastrinae</taxon>
        <taxon>Cotesia</taxon>
    </lineage>
</organism>
<sequence length="80" mass="9260">MPKWFASLSPLNLISEALCRFDSVHLIIHEEMNDSGESSLSGHVPIECLPCEWRRQARMVIDCLVEDRRILYLWTLDCGL</sequence>
<accession>A0AAV7ILT7</accession>
<name>A0AAV7ILT7_COTGL</name>
<protein>
    <submittedName>
        <fullName evidence="1">Uncharacterized protein</fullName>
    </submittedName>
</protein>
<keyword evidence="2" id="KW-1185">Reference proteome</keyword>
<dbReference type="EMBL" id="JAHXZJ010001119">
    <property type="protein sequence ID" value="KAH0553680.1"/>
    <property type="molecule type" value="Genomic_DNA"/>
</dbReference>